<evidence type="ECO:0000313" key="3">
    <source>
        <dbReference type="Proteomes" id="UP001066276"/>
    </source>
</evidence>
<dbReference type="AlphaFoldDB" id="A0AAV7VIZ7"/>
<sequence>MSTGGVGKQEVNKLVPDASLEDIGSDFWADRRDVPQSSPSRRPVGIQEEIKAGQDLQPFGEDHGHTIADMLKALSVELKGGFETSNVNQAKIRSLCEDLGKKIDELAGQTAVLQEEVGELRMLGKYVIRVTINTLCNVETITHVEKLEE</sequence>
<accession>A0AAV7VIZ7</accession>
<dbReference type="Proteomes" id="UP001066276">
    <property type="component" value="Chromosome 2_1"/>
</dbReference>
<protein>
    <submittedName>
        <fullName evidence="2">Uncharacterized protein</fullName>
    </submittedName>
</protein>
<dbReference type="EMBL" id="JANPWB010000003">
    <property type="protein sequence ID" value="KAJ1201292.1"/>
    <property type="molecule type" value="Genomic_DNA"/>
</dbReference>
<feature type="region of interest" description="Disordered" evidence="1">
    <location>
        <begin position="26"/>
        <end position="46"/>
    </location>
</feature>
<reference evidence="2" key="1">
    <citation type="journal article" date="2022" name="bioRxiv">
        <title>Sequencing and chromosome-scale assembly of the giantPleurodeles waltlgenome.</title>
        <authorList>
            <person name="Brown T."/>
            <person name="Elewa A."/>
            <person name="Iarovenko S."/>
            <person name="Subramanian E."/>
            <person name="Araus A.J."/>
            <person name="Petzold A."/>
            <person name="Susuki M."/>
            <person name="Suzuki K.-i.T."/>
            <person name="Hayashi T."/>
            <person name="Toyoda A."/>
            <person name="Oliveira C."/>
            <person name="Osipova E."/>
            <person name="Leigh N.D."/>
            <person name="Simon A."/>
            <person name="Yun M.H."/>
        </authorList>
    </citation>
    <scope>NUCLEOTIDE SEQUENCE</scope>
    <source>
        <strain evidence="2">20211129_DDA</strain>
        <tissue evidence="2">Liver</tissue>
    </source>
</reference>
<name>A0AAV7VIZ7_PLEWA</name>
<evidence type="ECO:0000256" key="1">
    <source>
        <dbReference type="SAM" id="MobiDB-lite"/>
    </source>
</evidence>
<organism evidence="2 3">
    <name type="scientific">Pleurodeles waltl</name>
    <name type="common">Iberian ribbed newt</name>
    <dbReference type="NCBI Taxonomy" id="8319"/>
    <lineage>
        <taxon>Eukaryota</taxon>
        <taxon>Metazoa</taxon>
        <taxon>Chordata</taxon>
        <taxon>Craniata</taxon>
        <taxon>Vertebrata</taxon>
        <taxon>Euteleostomi</taxon>
        <taxon>Amphibia</taxon>
        <taxon>Batrachia</taxon>
        <taxon>Caudata</taxon>
        <taxon>Salamandroidea</taxon>
        <taxon>Salamandridae</taxon>
        <taxon>Pleurodelinae</taxon>
        <taxon>Pleurodeles</taxon>
    </lineage>
</organism>
<comment type="caution">
    <text evidence="2">The sequence shown here is derived from an EMBL/GenBank/DDBJ whole genome shotgun (WGS) entry which is preliminary data.</text>
</comment>
<evidence type="ECO:0000313" key="2">
    <source>
        <dbReference type="EMBL" id="KAJ1201292.1"/>
    </source>
</evidence>
<keyword evidence="3" id="KW-1185">Reference proteome</keyword>
<gene>
    <name evidence="2" type="ORF">NDU88_005105</name>
</gene>
<proteinExistence type="predicted"/>